<dbReference type="AlphaFoldDB" id="A0A915MIV1"/>
<sequence>MFSQLKTSNLIFSIFCISIFLCLSNQAKDPPTKQLRSRQI</sequence>
<evidence type="ECO:0000313" key="1">
    <source>
        <dbReference type="Proteomes" id="UP000887561"/>
    </source>
</evidence>
<reference evidence="2" key="1">
    <citation type="submission" date="2022-11" db="UniProtKB">
        <authorList>
            <consortium name="WormBaseParasite"/>
        </authorList>
    </citation>
    <scope>IDENTIFICATION</scope>
</reference>
<protein>
    <submittedName>
        <fullName evidence="2">Uncharacterized protein</fullName>
    </submittedName>
</protein>
<dbReference type="Proteomes" id="UP000887561">
    <property type="component" value="Unplaced"/>
</dbReference>
<dbReference type="WBParaSite" id="scaffold37840_cov326.g23371">
    <property type="protein sequence ID" value="scaffold37840_cov326.g23371"/>
    <property type="gene ID" value="scaffold37840_cov326.g23371"/>
</dbReference>
<proteinExistence type="predicted"/>
<accession>A0A915MIV1</accession>
<keyword evidence="1" id="KW-1185">Reference proteome</keyword>
<name>A0A915MIV1_MELJA</name>
<organism evidence="1 2">
    <name type="scientific">Meloidogyne javanica</name>
    <name type="common">Root-knot nematode worm</name>
    <dbReference type="NCBI Taxonomy" id="6303"/>
    <lineage>
        <taxon>Eukaryota</taxon>
        <taxon>Metazoa</taxon>
        <taxon>Ecdysozoa</taxon>
        <taxon>Nematoda</taxon>
        <taxon>Chromadorea</taxon>
        <taxon>Rhabditida</taxon>
        <taxon>Tylenchina</taxon>
        <taxon>Tylenchomorpha</taxon>
        <taxon>Tylenchoidea</taxon>
        <taxon>Meloidogynidae</taxon>
        <taxon>Meloidogyninae</taxon>
        <taxon>Meloidogyne</taxon>
        <taxon>Meloidogyne incognita group</taxon>
    </lineage>
</organism>
<evidence type="ECO:0000313" key="2">
    <source>
        <dbReference type="WBParaSite" id="scaffold37840_cov326.g23371"/>
    </source>
</evidence>